<evidence type="ECO:0000256" key="1">
    <source>
        <dbReference type="SAM" id="Phobius"/>
    </source>
</evidence>
<accession>A0AAQ4F338</accession>
<evidence type="ECO:0000313" key="2">
    <source>
        <dbReference type="EMBL" id="KAK8781173.1"/>
    </source>
</evidence>
<reference evidence="2 3" key="1">
    <citation type="journal article" date="2023" name="Arcadia Sci">
        <title>De novo assembly of a long-read Amblyomma americanum tick genome.</title>
        <authorList>
            <person name="Chou S."/>
            <person name="Poskanzer K.E."/>
            <person name="Rollins M."/>
            <person name="Thuy-Boun P.S."/>
        </authorList>
    </citation>
    <scope>NUCLEOTIDE SEQUENCE [LARGE SCALE GENOMIC DNA]</scope>
    <source>
        <strain evidence="2">F_SG_1</strain>
        <tissue evidence="2">Salivary glands</tissue>
    </source>
</reference>
<comment type="caution">
    <text evidence="2">The sequence shown here is derived from an EMBL/GenBank/DDBJ whole genome shotgun (WGS) entry which is preliminary data.</text>
</comment>
<proteinExistence type="predicted"/>
<keyword evidence="1" id="KW-0812">Transmembrane</keyword>
<keyword evidence="1" id="KW-1133">Transmembrane helix</keyword>
<dbReference type="Proteomes" id="UP001321473">
    <property type="component" value="Unassembled WGS sequence"/>
</dbReference>
<keyword evidence="3" id="KW-1185">Reference proteome</keyword>
<dbReference type="AlphaFoldDB" id="A0AAQ4F338"/>
<feature type="transmembrane region" description="Helical" evidence="1">
    <location>
        <begin position="69"/>
        <end position="95"/>
    </location>
</feature>
<dbReference type="EMBL" id="JARKHS020007935">
    <property type="protein sequence ID" value="KAK8781173.1"/>
    <property type="molecule type" value="Genomic_DNA"/>
</dbReference>
<name>A0AAQ4F338_AMBAM</name>
<protein>
    <submittedName>
        <fullName evidence="2">Uncharacterized protein</fullName>
    </submittedName>
</protein>
<keyword evidence="1" id="KW-0472">Membrane</keyword>
<evidence type="ECO:0000313" key="3">
    <source>
        <dbReference type="Proteomes" id="UP001321473"/>
    </source>
</evidence>
<organism evidence="2 3">
    <name type="scientific">Amblyomma americanum</name>
    <name type="common">Lone star tick</name>
    <dbReference type="NCBI Taxonomy" id="6943"/>
    <lineage>
        <taxon>Eukaryota</taxon>
        <taxon>Metazoa</taxon>
        <taxon>Ecdysozoa</taxon>
        <taxon>Arthropoda</taxon>
        <taxon>Chelicerata</taxon>
        <taxon>Arachnida</taxon>
        <taxon>Acari</taxon>
        <taxon>Parasitiformes</taxon>
        <taxon>Ixodida</taxon>
        <taxon>Ixodoidea</taxon>
        <taxon>Ixodidae</taxon>
        <taxon>Amblyomminae</taxon>
        <taxon>Amblyomma</taxon>
    </lineage>
</organism>
<gene>
    <name evidence="2" type="ORF">V5799_017486</name>
</gene>
<sequence>MKNSLIFAFSAEEFFCTTINYIIVLLCQCITSERTVRRVIAAAVQLVGSAFHPSEIRTFATAPLTRSGYSAPVCITGIVWTYAVFRFLGGEFILLRTSKKKWLCKVHKVGAVSNT</sequence>